<dbReference type="InterPro" id="IPR010730">
    <property type="entry name" value="HET"/>
</dbReference>
<keyword evidence="3" id="KW-1185">Reference proteome</keyword>
<reference evidence="2 3" key="2">
    <citation type="submission" date="2020-05" db="EMBL/GenBank/DDBJ databases">
        <title>Identification and distribution of gene clusters putatively required for synthesis of sphingolipid metabolism inhibitors in phylogenetically diverse species of the filamentous fungus Fusarium.</title>
        <authorList>
            <person name="Kim H.-S."/>
            <person name="Busman M."/>
            <person name="Brown D.W."/>
            <person name="Divon H."/>
            <person name="Uhlig S."/>
            <person name="Proctor R.H."/>
        </authorList>
    </citation>
    <scope>NUCLEOTIDE SEQUENCE [LARGE SCALE GENOMIC DNA]</scope>
    <source>
        <strain evidence="2 3">NRRL 25331</strain>
    </source>
</reference>
<accession>A0A8H5TU91</accession>
<dbReference type="EMBL" id="JAAQPE010000233">
    <property type="protein sequence ID" value="KAF5676658.1"/>
    <property type="molecule type" value="Genomic_DNA"/>
</dbReference>
<dbReference type="Proteomes" id="UP000572754">
    <property type="component" value="Unassembled WGS sequence"/>
</dbReference>
<protein>
    <submittedName>
        <fullName evidence="2">Beta-glucosidase 2</fullName>
    </submittedName>
</protein>
<dbReference type="PANTHER" id="PTHR24148:SF81">
    <property type="entry name" value="HETEROKARYON INCOMPATIBILITY DOMAIN-CONTAINING PROTEIN"/>
    <property type="match status" value="1"/>
</dbReference>
<proteinExistence type="predicted"/>
<comment type="caution">
    <text evidence="2">The sequence shown here is derived from an EMBL/GenBank/DDBJ whole genome shotgun (WGS) entry which is preliminary data.</text>
</comment>
<dbReference type="AlphaFoldDB" id="A0A8H5TU91"/>
<dbReference type="InterPro" id="IPR052895">
    <property type="entry name" value="HetReg/Transcr_Mod"/>
</dbReference>
<feature type="domain" description="Heterokaryon incompatibility" evidence="1">
    <location>
        <begin position="309"/>
        <end position="417"/>
    </location>
</feature>
<evidence type="ECO:0000259" key="1">
    <source>
        <dbReference type="Pfam" id="PF06985"/>
    </source>
</evidence>
<gene>
    <name evidence="2" type="ORF">FCIRC_6953</name>
</gene>
<dbReference type="Pfam" id="PF06985">
    <property type="entry name" value="HET"/>
    <property type="match status" value="1"/>
</dbReference>
<dbReference type="PANTHER" id="PTHR24148">
    <property type="entry name" value="ANKYRIN REPEAT DOMAIN-CONTAINING PROTEIN 39 HOMOLOG-RELATED"/>
    <property type="match status" value="1"/>
</dbReference>
<evidence type="ECO:0000313" key="3">
    <source>
        <dbReference type="Proteomes" id="UP000572754"/>
    </source>
</evidence>
<name>A0A8H5TU91_FUSCI</name>
<reference evidence="3" key="1">
    <citation type="journal article" date="2020" name="BMC Genomics">
        <title>Correction to: Identification and distribution of gene clusters required for synthesis of sphingolipid metabolism inhibitors in diverse species of the filamentous fungus Fusarium.</title>
        <authorList>
            <person name="Kim H.S."/>
            <person name="Lohmar J.M."/>
            <person name="Busman M."/>
            <person name="Brown D.W."/>
            <person name="Naumann T.A."/>
            <person name="Divon H.H."/>
            <person name="Lysoe E."/>
            <person name="Uhlig S."/>
            <person name="Proctor R.H."/>
        </authorList>
    </citation>
    <scope>NUCLEOTIDE SEQUENCE [LARGE SCALE GENOMIC DNA]</scope>
    <source>
        <strain evidence="3">NRRL 25331</strain>
    </source>
</reference>
<evidence type="ECO:0000313" key="2">
    <source>
        <dbReference type="EMBL" id="KAF5676658.1"/>
    </source>
</evidence>
<organism evidence="2 3">
    <name type="scientific">Fusarium circinatum</name>
    <name type="common">Pitch canker fungus</name>
    <name type="synonym">Gibberella circinata</name>
    <dbReference type="NCBI Taxonomy" id="48490"/>
    <lineage>
        <taxon>Eukaryota</taxon>
        <taxon>Fungi</taxon>
        <taxon>Dikarya</taxon>
        <taxon>Ascomycota</taxon>
        <taxon>Pezizomycotina</taxon>
        <taxon>Sordariomycetes</taxon>
        <taxon>Hypocreomycetidae</taxon>
        <taxon>Hypocreales</taxon>
        <taxon>Nectriaceae</taxon>
        <taxon>Fusarium</taxon>
        <taxon>Fusarium fujikuroi species complex</taxon>
    </lineage>
</organism>
<sequence>MENNNDTPQRFSTVRRELPGCRPCGLNWNKCKVHLIEHDDTLAISFKMENVSWKKRLEIQNGVLQCNLQDLTVLRWIDHSGNDSASGIQPLDYTVHYPPRERYECLFPHSATEAHEVFEVTHGMLAEELRELGKESMARSIIMLCPTASSLCKSRHGVESEVQTLAKYWPMRQVLKASAVEGFVDITPVSVCQNDPAGNCCISFNWTEPEISPTRIRMSMSSQQMVRYVDDSGPKSPKGYIYPNRDLNPYIAIHSSSYHDILSAIQPAVLHCRQRKAKVRPTRIYDAQDRVTKSDVEPAYYLALSYSWNDWPLESTLESKVGELSQRLGIRYFWVDRWCIDQDDDADKRREVPLMRGYYEGSSGCVVLTGKGMQSFQFLPMYDGTVLAAYQQLMENRDAIISLLCCRWTTRIWTMQEALMSRQVIYAIDNQLIDGDYISELMAYIQTFSEIYEHHNDINQWVGGYGCYGWNARMPSLFKPRQFSDRINPEIFTVIRTIFGGEQQYMELKAYGGLQMPLEQALVVVEGREASRKGDYIYGVLGITENGHKIEVEDGIPWMKMLRKLQAAGMVTERQLASPTVNSLPGMSWLPESGRYYGPFTQMERLASFIDSPPVKFSNEGAKVLGTACCEFTTVEGEEWAVLYDKVNPSGKLPYTVAKNESDYGHLIDLNVPRGLYLNFLQNLNYTTYKFNNLEIEKLSGAKIKAYPTGPIKEGGQTDLWDMLFKFTATVTNAGQMDGAEAA</sequence>